<dbReference type="InterPro" id="IPR051793">
    <property type="entry name" value="NADH:flavin_oxidoreductase"/>
</dbReference>
<dbReference type="Proteomes" id="UP000515856">
    <property type="component" value="Chromosome"/>
</dbReference>
<dbReference type="Gene3D" id="3.50.50.60">
    <property type="entry name" value="FAD/NAD(P)-binding domain"/>
    <property type="match status" value="1"/>
</dbReference>
<dbReference type="PANTHER" id="PTHR42917">
    <property type="entry name" value="2,4-DIENOYL-COA REDUCTASE"/>
    <property type="match status" value="1"/>
</dbReference>
<evidence type="ECO:0000259" key="10">
    <source>
        <dbReference type="Pfam" id="PF00724"/>
    </source>
</evidence>
<accession>A0A7G9GLC6</accession>
<evidence type="ECO:0000259" key="11">
    <source>
        <dbReference type="Pfam" id="PF07992"/>
    </source>
</evidence>
<dbReference type="Pfam" id="PF07992">
    <property type="entry name" value="Pyr_redox_2"/>
    <property type="match status" value="1"/>
</dbReference>
<evidence type="ECO:0000313" key="13">
    <source>
        <dbReference type="Proteomes" id="UP000515856"/>
    </source>
</evidence>
<comment type="cofactor">
    <cofactor evidence="2">
        <name>[4Fe-4S] cluster</name>
        <dbReference type="ChEBI" id="CHEBI:49883"/>
    </cofactor>
</comment>
<evidence type="ECO:0000256" key="7">
    <source>
        <dbReference type="ARBA" id="ARBA00023002"/>
    </source>
</evidence>
<dbReference type="CDD" id="cd02803">
    <property type="entry name" value="OYE_like_FMN_family"/>
    <property type="match status" value="1"/>
</dbReference>
<evidence type="ECO:0000256" key="1">
    <source>
        <dbReference type="ARBA" id="ARBA00001917"/>
    </source>
</evidence>
<evidence type="ECO:0000256" key="4">
    <source>
        <dbReference type="ARBA" id="ARBA00022630"/>
    </source>
</evidence>
<feature type="domain" description="FAD/NAD(P)-binding" evidence="11">
    <location>
        <begin position="382"/>
        <end position="608"/>
    </location>
</feature>
<keyword evidence="4" id="KW-0285">Flavoprotein</keyword>
<evidence type="ECO:0000256" key="6">
    <source>
        <dbReference type="ARBA" id="ARBA00022723"/>
    </source>
</evidence>
<dbReference type="EMBL" id="CP060636">
    <property type="protein sequence ID" value="QNM11608.1"/>
    <property type="molecule type" value="Genomic_DNA"/>
</dbReference>
<proteinExistence type="inferred from homology"/>
<dbReference type="InterPro" id="IPR036188">
    <property type="entry name" value="FAD/NAD-bd_sf"/>
</dbReference>
<dbReference type="GO" id="GO:0016491">
    <property type="term" value="F:oxidoreductase activity"/>
    <property type="evidence" value="ECO:0007669"/>
    <property type="project" value="UniProtKB-KW"/>
</dbReference>
<keyword evidence="13" id="KW-1185">Reference proteome</keyword>
<evidence type="ECO:0000256" key="5">
    <source>
        <dbReference type="ARBA" id="ARBA00022643"/>
    </source>
</evidence>
<dbReference type="RefSeq" id="WP_117452374.1">
    <property type="nucleotide sequence ID" value="NZ_CP060636.1"/>
</dbReference>
<dbReference type="PRINTS" id="PR00469">
    <property type="entry name" value="PNDRDTASEII"/>
</dbReference>
<keyword evidence="5" id="KW-0288">FMN</keyword>
<dbReference type="InterPro" id="IPR023753">
    <property type="entry name" value="FAD/NAD-binding_dom"/>
</dbReference>
<name>A0A7G9GLC6_9FIRM</name>
<organism evidence="12 13">
    <name type="scientific">[Eubacterium] hominis</name>
    <dbReference type="NCBI Taxonomy" id="2764325"/>
    <lineage>
        <taxon>Bacteria</taxon>
        <taxon>Bacillati</taxon>
        <taxon>Bacillota</taxon>
        <taxon>Erysipelotrichia</taxon>
        <taxon>Erysipelotrichales</taxon>
        <taxon>Erysipelotrichaceae</taxon>
        <taxon>Amedibacillus</taxon>
    </lineage>
</organism>
<dbReference type="AlphaFoldDB" id="A0A7G9GLC6"/>
<dbReference type="GO" id="GO:0051536">
    <property type="term" value="F:iron-sulfur cluster binding"/>
    <property type="evidence" value="ECO:0007669"/>
    <property type="project" value="UniProtKB-KW"/>
</dbReference>
<dbReference type="Gene3D" id="3.40.50.720">
    <property type="entry name" value="NAD(P)-binding Rossmann-like Domain"/>
    <property type="match status" value="1"/>
</dbReference>
<comment type="similarity">
    <text evidence="3">In the N-terminal section; belongs to the NADH:flavin oxidoreductase/NADH oxidase family.</text>
</comment>
<evidence type="ECO:0000256" key="2">
    <source>
        <dbReference type="ARBA" id="ARBA00001966"/>
    </source>
</evidence>
<protein>
    <submittedName>
        <fullName evidence="12">FAD-dependent oxidoreductase</fullName>
    </submittedName>
</protein>
<keyword evidence="6" id="KW-0479">Metal-binding</keyword>
<evidence type="ECO:0000256" key="8">
    <source>
        <dbReference type="ARBA" id="ARBA00023004"/>
    </source>
</evidence>
<dbReference type="SUPFAM" id="SSF51395">
    <property type="entry name" value="FMN-linked oxidoreductases"/>
    <property type="match status" value="1"/>
</dbReference>
<evidence type="ECO:0000256" key="3">
    <source>
        <dbReference type="ARBA" id="ARBA00011048"/>
    </source>
</evidence>
<gene>
    <name evidence="12" type="ORF">H9Q80_15350</name>
</gene>
<dbReference type="Pfam" id="PF00724">
    <property type="entry name" value="Oxidored_FMN"/>
    <property type="match status" value="1"/>
</dbReference>
<dbReference type="InterPro" id="IPR001155">
    <property type="entry name" value="OxRdtase_FMN_N"/>
</dbReference>
<feature type="domain" description="NADH:flavin oxidoreductase/NADH oxidase N-terminal" evidence="10">
    <location>
        <begin position="4"/>
        <end position="336"/>
    </location>
</feature>
<keyword evidence="8" id="KW-0408">Iron</keyword>
<dbReference type="GO" id="GO:0046872">
    <property type="term" value="F:metal ion binding"/>
    <property type="evidence" value="ECO:0007669"/>
    <property type="project" value="UniProtKB-KW"/>
</dbReference>
<dbReference type="InterPro" id="IPR013785">
    <property type="entry name" value="Aldolase_TIM"/>
</dbReference>
<keyword evidence="9" id="KW-0411">Iron-sulfur</keyword>
<dbReference type="Gene3D" id="3.20.20.70">
    <property type="entry name" value="Aldolase class I"/>
    <property type="match status" value="1"/>
</dbReference>
<evidence type="ECO:0000313" key="12">
    <source>
        <dbReference type="EMBL" id="QNM11608.1"/>
    </source>
</evidence>
<dbReference type="KEGG" id="ehn:H9Q80_15350"/>
<keyword evidence="7" id="KW-0560">Oxidoreductase</keyword>
<dbReference type="GO" id="GO:0010181">
    <property type="term" value="F:FMN binding"/>
    <property type="evidence" value="ECO:0007669"/>
    <property type="project" value="InterPro"/>
</dbReference>
<evidence type="ECO:0000256" key="9">
    <source>
        <dbReference type="ARBA" id="ARBA00023014"/>
    </source>
</evidence>
<comment type="cofactor">
    <cofactor evidence="1">
        <name>FMN</name>
        <dbReference type="ChEBI" id="CHEBI:58210"/>
    </cofactor>
</comment>
<dbReference type="PRINTS" id="PR00368">
    <property type="entry name" value="FADPNR"/>
</dbReference>
<sequence length="641" mass="69667">MKSKLFEELTIGSMKLRNATFMAPMSLGYESQEGTVNDIMQEYWLARARGGVGCIILDALSVDPNFPYLGNTLCFRSEASIEHYKAFTDKIHEAGAKIIPQITHPGPESISAFMGIPPLASSVYLNSMAQKTRAVTLEEIPHIIELYAQASYNAKLAGFDGIELHCAHAYMLLGSFLSPLRNKRCDQYGGSLENRARLLLEVMDAIKERCGKDFPIILRISGDEKLDGGNHVSDICQLVPLLEAHGVDALEISGGTQYESPNKIIPSHGEIEGVNVAQAKAIKQVASIPVIVVGKITDPMMAMKIVDQDHLDGVVLGRSLLADENFVNKAKEGKYEEIAPCTGCVLGCVGEQTKRRHATCVINPSVGREKEMQIIPCTTKKHVAIAGGGIGGLAAARWAALRGHDVTLYESSDHLGGQLCLACIPPHKQSISKWVIYLKNECQRLGVNIHLQTPFTKAMADEYDAIICATGAKESIPPIPGVDKETAITAWNIIENNVVIPGGNVLVVGGGMVGCEVSEHLCHQARGPLAITMIEMEDEIAKGMVINDRIGMMKRLYASGINMMTNTRLCKVEGNTVTLEQNNELIKKTFTHIVYATGSKSDSTLYEELKDHKEVYNIGDSKEVAQALEAVRDGALAAMKL</sequence>
<dbReference type="SUPFAM" id="SSF51905">
    <property type="entry name" value="FAD/NAD(P)-binding domain"/>
    <property type="match status" value="1"/>
</dbReference>
<dbReference type="PANTHER" id="PTHR42917:SF2">
    <property type="entry name" value="2,4-DIENOYL-COA REDUCTASE [(2E)-ENOYL-COA-PRODUCING]"/>
    <property type="match status" value="1"/>
</dbReference>
<reference evidence="12 13" key="1">
    <citation type="submission" date="2020-08" db="EMBL/GenBank/DDBJ databases">
        <authorList>
            <person name="Liu C."/>
            <person name="Sun Q."/>
        </authorList>
    </citation>
    <scope>NUCLEOTIDE SEQUENCE [LARGE SCALE GENOMIC DNA]</scope>
    <source>
        <strain evidence="12 13">NSJ-61</strain>
    </source>
</reference>